<comment type="similarity">
    <text evidence="2">Belongs to the protein prenyltransferase subunit beta family.</text>
</comment>
<dbReference type="AlphaFoldDB" id="A0A1E3Q236"/>
<name>A0A1E3Q236_LIPST</name>
<proteinExistence type="inferred from homology"/>
<dbReference type="EMBL" id="KV454298">
    <property type="protein sequence ID" value="ODQ71212.1"/>
    <property type="molecule type" value="Genomic_DNA"/>
</dbReference>
<evidence type="ECO:0000256" key="1">
    <source>
        <dbReference type="ARBA" id="ARBA00001947"/>
    </source>
</evidence>
<evidence type="ECO:0000256" key="3">
    <source>
        <dbReference type="ARBA" id="ARBA00022602"/>
    </source>
</evidence>
<evidence type="ECO:0000256" key="2">
    <source>
        <dbReference type="ARBA" id="ARBA00010497"/>
    </source>
</evidence>
<keyword evidence="6" id="KW-0677">Repeat</keyword>
<evidence type="ECO:0000256" key="6">
    <source>
        <dbReference type="ARBA" id="ARBA00022737"/>
    </source>
</evidence>
<dbReference type="OrthoDB" id="24893at2759"/>
<evidence type="ECO:0000259" key="8">
    <source>
        <dbReference type="Pfam" id="PF00432"/>
    </source>
</evidence>
<sequence length="452" mass="49558">MFALDRHASFFQHSLRLLPYHYTQTDTTRLALIFFCVSALDLLGYLPLGNQQCSSKSKITKDEVEHWKEWVYATCLLPTRDAFRCSPATAVPHYDYSLPTSHGDKLDYDVGHIAGTYFALCILIILRDDFSRLDRVGMMRWLRKCQRADGSFAAGVLRSKSNALSDNLEEKFGERDLRFGYCAAAARWLIGGDILARKNVVEDIDIDRVLGYIASCVSYEGGIAMGPYAEGHAGGGYCGVGTVSLLSQGKVRNVLGDVVVDALVRWSLMHQVYAEVDLESDSEDESDSEVTSVSSADMSLRRPMTDIPAGFTGRVNKPADTCYCFWSGATLEMLDVPGTSLPSSITGSLRLSDIRSNVMFLLTQTQNTMIGGFSKVAGAHPDLMHAYLGVAALAMCADVIREQGGPEKFVKDDAEGDVIASILPLKSVDGALCLSTSAKQYAEVLRAKWEKE</sequence>
<gene>
    <name evidence="9" type="ORF">LIPSTDRAFT_150045</name>
</gene>
<dbReference type="InterPro" id="IPR008930">
    <property type="entry name" value="Terpenoid_cyclase/PrenylTrfase"/>
</dbReference>
<evidence type="ECO:0000313" key="10">
    <source>
        <dbReference type="Proteomes" id="UP000094385"/>
    </source>
</evidence>
<dbReference type="PANTHER" id="PTHR11774:SF4">
    <property type="entry name" value="GERANYLGERANYL TRANSFERASE TYPE-1 SUBUNIT BETA"/>
    <property type="match status" value="1"/>
</dbReference>
<keyword evidence="5" id="KW-0479">Metal-binding</keyword>
<keyword evidence="10" id="KW-1185">Reference proteome</keyword>
<dbReference type="Proteomes" id="UP000094385">
    <property type="component" value="Unassembled WGS sequence"/>
</dbReference>
<accession>A0A1E3Q236</accession>
<dbReference type="PANTHER" id="PTHR11774">
    <property type="entry name" value="GERANYLGERANYL TRANSFERASE TYPE BETA SUBUNIT"/>
    <property type="match status" value="1"/>
</dbReference>
<keyword evidence="7" id="KW-0862">Zinc</keyword>
<dbReference type="Pfam" id="PF00432">
    <property type="entry name" value="Prenyltrans"/>
    <property type="match status" value="1"/>
</dbReference>
<protein>
    <recommendedName>
        <fullName evidence="8">Prenyltransferase alpha-alpha toroid domain-containing protein</fullName>
    </recommendedName>
</protein>
<dbReference type="SUPFAM" id="SSF48239">
    <property type="entry name" value="Terpenoid cyclases/Protein prenyltransferases"/>
    <property type="match status" value="1"/>
</dbReference>
<dbReference type="InterPro" id="IPR001330">
    <property type="entry name" value="Prenyltrans"/>
</dbReference>
<dbReference type="GO" id="GO:0004662">
    <property type="term" value="F:CAAX-protein geranylgeranyltransferase activity"/>
    <property type="evidence" value="ECO:0007669"/>
    <property type="project" value="TreeGrafter"/>
</dbReference>
<dbReference type="STRING" id="675824.A0A1E3Q236"/>
<dbReference type="Gene3D" id="1.50.10.20">
    <property type="match status" value="1"/>
</dbReference>
<comment type="cofactor">
    <cofactor evidence="1">
        <name>Zn(2+)</name>
        <dbReference type="ChEBI" id="CHEBI:29105"/>
    </cofactor>
</comment>
<reference evidence="9 10" key="1">
    <citation type="journal article" date="2016" name="Proc. Natl. Acad. Sci. U.S.A.">
        <title>Comparative genomics of biotechnologically important yeasts.</title>
        <authorList>
            <person name="Riley R."/>
            <person name="Haridas S."/>
            <person name="Wolfe K.H."/>
            <person name="Lopes M.R."/>
            <person name="Hittinger C.T."/>
            <person name="Goeker M."/>
            <person name="Salamov A.A."/>
            <person name="Wisecaver J.H."/>
            <person name="Long T.M."/>
            <person name="Calvey C.H."/>
            <person name="Aerts A.L."/>
            <person name="Barry K.W."/>
            <person name="Choi C."/>
            <person name="Clum A."/>
            <person name="Coughlan A.Y."/>
            <person name="Deshpande S."/>
            <person name="Douglass A.P."/>
            <person name="Hanson S.J."/>
            <person name="Klenk H.-P."/>
            <person name="LaButti K.M."/>
            <person name="Lapidus A."/>
            <person name="Lindquist E.A."/>
            <person name="Lipzen A.M."/>
            <person name="Meier-Kolthoff J.P."/>
            <person name="Ohm R.A."/>
            <person name="Otillar R.P."/>
            <person name="Pangilinan J.L."/>
            <person name="Peng Y."/>
            <person name="Rokas A."/>
            <person name="Rosa C.A."/>
            <person name="Scheuner C."/>
            <person name="Sibirny A.A."/>
            <person name="Slot J.C."/>
            <person name="Stielow J.B."/>
            <person name="Sun H."/>
            <person name="Kurtzman C.P."/>
            <person name="Blackwell M."/>
            <person name="Grigoriev I.V."/>
            <person name="Jeffries T.W."/>
        </authorList>
    </citation>
    <scope>NUCLEOTIDE SEQUENCE [LARGE SCALE GENOMIC DNA]</scope>
    <source>
        <strain evidence="9 10">NRRL Y-11557</strain>
    </source>
</reference>
<dbReference type="GO" id="GO:0046872">
    <property type="term" value="F:metal ion binding"/>
    <property type="evidence" value="ECO:0007669"/>
    <property type="project" value="UniProtKB-KW"/>
</dbReference>
<evidence type="ECO:0000313" key="9">
    <source>
        <dbReference type="EMBL" id="ODQ71212.1"/>
    </source>
</evidence>
<feature type="domain" description="Prenyltransferase alpha-alpha toroid" evidence="8">
    <location>
        <begin position="3"/>
        <end position="399"/>
    </location>
</feature>
<dbReference type="GO" id="GO:0005953">
    <property type="term" value="C:CAAX-protein geranylgeranyltransferase complex"/>
    <property type="evidence" value="ECO:0007669"/>
    <property type="project" value="TreeGrafter"/>
</dbReference>
<keyword evidence="3" id="KW-0637">Prenyltransferase</keyword>
<dbReference type="InterPro" id="IPR045089">
    <property type="entry name" value="PGGT1B-like"/>
</dbReference>
<keyword evidence="4" id="KW-0808">Transferase</keyword>
<organism evidence="9 10">
    <name type="scientific">Lipomyces starkeyi NRRL Y-11557</name>
    <dbReference type="NCBI Taxonomy" id="675824"/>
    <lineage>
        <taxon>Eukaryota</taxon>
        <taxon>Fungi</taxon>
        <taxon>Dikarya</taxon>
        <taxon>Ascomycota</taxon>
        <taxon>Saccharomycotina</taxon>
        <taxon>Lipomycetes</taxon>
        <taxon>Lipomycetales</taxon>
        <taxon>Lipomycetaceae</taxon>
        <taxon>Lipomyces</taxon>
    </lineage>
</organism>
<evidence type="ECO:0000256" key="4">
    <source>
        <dbReference type="ARBA" id="ARBA00022679"/>
    </source>
</evidence>
<evidence type="ECO:0000256" key="5">
    <source>
        <dbReference type="ARBA" id="ARBA00022723"/>
    </source>
</evidence>
<evidence type="ECO:0000256" key="7">
    <source>
        <dbReference type="ARBA" id="ARBA00022833"/>
    </source>
</evidence>